<dbReference type="EMBL" id="FWDM01000007">
    <property type="protein sequence ID" value="SLM10977.1"/>
    <property type="molecule type" value="Genomic_DNA"/>
</dbReference>
<dbReference type="Gene3D" id="1.10.357.10">
    <property type="entry name" value="Tetracycline Repressor, domain 2"/>
    <property type="match status" value="1"/>
</dbReference>
<dbReference type="AlphaFoldDB" id="A0A3P3XGC8"/>
<evidence type="ECO:0000256" key="4">
    <source>
        <dbReference type="PROSITE-ProRule" id="PRU00335"/>
    </source>
</evidence>
<gene>
    <name evidence="6" type="ORF">SPIROBIBN47_150186</name>
</gene>
<dbReference type="InterPro" id="IPR009057">
    <property type="entry name" value="Homeodomain-like_sf"/>
</dbReference>
<dbReference type="InterPro" id="IPR050109">
    <property type="entry name" value="HTH-type_TetR-like_transc_reg"/>
</dbReference>
<keyword evidence="3" id="KW-0804">Transcription</keyword>
<evidence type="ECO:0000256" key="2">
    <source>
        <dbReference type="ARBA" id="ARBA00023125"/>
    </source>
</evidence>
<organism evidence="6">
    <name type="scientific">uncultured spirochete</name>
    <dbReference type="NCBI Taxonomy" id="156406"/>
    <lineage>
        <taxon>Bacteria</taxon>
        <taxon>Pseudomonadati</taxon>
        <taxon>Spirochaetota</taxon>
        <taxon>Spirochaetia</taxon>
        <taxon>Spirochaetales</taxon>
        <taxon>environmental samples</taxon>
    </lineage>
</organism>
<dbReference type="PANTHER" id="PTHR30055">
    <property type="entry name" value="HTH-TYPE TRANSCRIPTIONAL REGULATOR RUTR"/>
    <property type="match status" value="1"/>
</dbReference>
<keyword evidence="1" id="KW-0805">Transcription regulation</keyword>
<dbReference type="Pfam" id="PF00440">
    <property type="entry name" value="TetR_N"/>
    <property type="match status" value="1"/>
</dbReference>
<feature type="domain" description="HTH tetR-type" evidence="5">
    <location>
        <begin position="7"/>
        <end position="67"/>
    </location>
</feature>
<evidence type="ECO:0000256" key="3">
    <source>
        <dbReference type="ARBA" id="ARBA00023163"/>
    </source>
</evidence>
<dbReference type="PRINTS" id="PR00455">
    <property type="entry name" value="HTHTETR"/>
</dbReference>
<dbReference type="SUPFAM" id="SSF46689">
    <property type="entry name" value="Homeodomain-like"/>
    <property type="match status" value="1"/>
</dbReference>
<dbReference type="InterPro" id="IPR001647">
    <property type="entry name" value="HTH_TetR"/>
</dbReference>
<evidence type="ECO:0000256" key="1">
    <source>
        <dbReference type="ARBA" id="ARBA00023015"/>
    </source>
</evidence>
<accession>A0A3P3XGC8</accession>
<evidence type="ECO:0000259" key="5">
    <source>
        <dbReference type="PROSITE" id="PS50977"/>
    </source>
</evidence>
<dbReference type="PROSITE" id="PS50977">
    <property type="entry name" value="HTH_TETR_2"/>
    <property type="match status" value="1"/>
</dbReference>
<dbReference type="PANTHER" id="PTHR30055:SF234">
    <property type="entry name" value="HTH-TYPE TRANSCRIPTIONAL REGULATOR BETI"/>
    <property type="match status" value="1"/>
</dbReference>
<dbReference type="GO" id="GO:0000976">
    <property type="term" value="F:transcription cis-regulatory region binding"/>
    <property type="evidence" value="ECO:0007669"/>
    <property type="project" value="TreeGrafter"/>
</dbReference>
<evidence type="ECO:0000313" key="6">
    <source>
        <dbReference type="EMBL" id="SLM10977.1"/>
    </source>
</evidence>
<reference evidence="6" key="1">
    <citation type="submission" date="2017-02" db="EMBL/GenBank/DDBJ databases">
        <authorList>
            <person name="Regsiter A."/>
            <person name="William W."/>
        </authorList>
    </citation>
    <scope>NUCLEOTIDE SEQUENCE</scope>
    <source>
        <strain evidence="6">Bib</strain>
    </source>
</reference>
<feature type="DNA-binding region" description="H-T-H motif" evidence="4">
    <location>
        <begin position="30"/>
        <end position="49"/>
    </location>
</feature>
<dbReference type="GO" id="GO:0003700">
    <property type="term" value="F:DNA-binding transcription factor activity"/>
    <property type="evidence" value="ECO:0007669"/>
    <property type="project" value="TreeGrafter"/>
</dbReference>
<sequence length="205" mass="23899">MSRERFFDDRQRIIDAAVSLISEIGYENFSTRRLAAKLGISPMTLYNYFENKEEIVQATIADAYGKALSAIQNELKEYFEGDVACPLKGFVEIGRKLKDFSVQYPKMYALLFMMDLRPYTDHPSIQSRYEYAFRKTAERLLDKSIEEELHRHIYLYEVLAGALVRNFHSGCGPVDEQTFEAHLALAYDRLLKPFEQYFAECEKAR</sequence>
<protein>
    <recommendedName>
        <fullName evidence="5">HTH tetR-type domain-containing protein</fullName>
    </recommendedName>
</protein>
<proteinExistence type="predicted"/>
<keyword evidence="2 4" id="KW-0238">DNA-binding</keyword>
<name>A0A3P3XGC8_9SPIR</name>